<organism evidence="3 4">
    <name type="scientific">Caulobacter flavus</name>
    <dbReference type="NCBI Taxonomy" id="1679497"/>
    <lineage>
        <taxon>Bacteria</taxon>
        <taxon>Pseudomonadati</taxon>
        <taxon>Pseudomonadota</taxon>
        <taxon>Alphaproteobacteria</taxon>
        <taxon>Caulobacterales</taxon>
        <taxon>Caulobacteraceae</taxon>
        <taxon>Caulobacter</taxon>
    </lineage>
</organism>
<evidence type="ECO:0000313" key="3">
    <source>
        <dbReference type="EMBL" id="PLR06552.1"/>
    </source>
</evidence>
<dbReference type="EMBL" id="CP026100">
    <property type="protein sequence ID" value="AYV48392.1"/>
    <property type="molecule type" value="Genomic_DNA"/>
</dbReference>
<proteinExistence type="predicted"/>
<evidence type="ECO:0000313" key="4">
    <source>
        <dbReference type="Proteomes" id="UP000234483"/>
    </source>
</evidence>
<keyword evidence="5" id="KW-1185">Reference proteome</keyword>
<keyword evidence="1" id="KW-0472">Membrane</keyword>
<gene>
    <name evidence="2" type="ORF">C1707_20185</name>
    <name evidence="3" type="ORF">CFHF_25555</name>
</gene>
<dbReference type="KEGG" id="cfh:C1707_20185"/>
<name>A0A2N5CLF0_9CAUL</name>
<evidence type="ECO:0000256" key="1">
    <source>
        <dbReference type="SAM" id="Phobius"/>
    </source>
</evidence>
<evidence type="ECO:0000313" key="5">
    <source>
        <dbReference type="Proteomes" id="UP000281192"/>
    </source>
</evidence>
<protein>
    <submittedName>
        <fullName evidence="3">Uncharacterized protein</fullName>
    </submittedName>
</protein>
<dbReference type="OrthoDB" id="7862423at2"/>
<dbReference type="EMBL" id="PJRQ01000052">
    <property type="protein sequence ID" value="PLR06552.1"/>
    <property type="molecule type" value="Genomic_DNA"/>
</dbReference>
<sequence>MADGKPWFRVKRHGYGAGPPCSWEGWAVVALYIGLLLASAVLYGKAHPRLVGAFVVLMTLVVMLVARWKSDAPWRWREGEDD</sequence>
<keyword evidence="1" id="KW-1133">Transmembrane helix</keyword>
<reference evidence="2 5" key="2">
    <citation type="submission" date="2018-01" db="EMBL/GenBank/DDBJ databases">
        <title>Complete genome sequence of Caulobacter flavus RHGG3.</title>
        <authorList>
            <person name="Yang E."/>
        </authorList>
    </citation>
    <scope>NUCLEOTIDE SEQUENCE [LARGE SCALE GENOMIC DNA]</scope>
    <source>
        <strain evidence="2 5">RHGG3</strain>
    </source>
</reference>
<evidence type="ECO:0000313" key="2">
    <source>
        <dbReference type="EMBL" id="AYV48392.1"/>
    </source>
</evidence>
<dbReference type="Proteomes" id="UP000234483">
    <property type="component" value="Unassembled WGS sequence"/>
</dbReference>
<accession>A0A2N5CLF0</accession>
<reference evidence="3 4" key="1">
    <citation type="submission" date="2017-12" db="EMBL/GenBank/DDBJ databases">
        <title>The genome sequence of Caulobacter flavus CGMCC1 15093.</title>
        <authorList>
            <person name="Gao J."/>
            <person name="Mao X."/>
            <person name="Sun J."/>
        </authorList>
    </citation>
    <scope>NUCLEOTIDE SEQUENCE [LARGE SCALE GENOMIC DNA]</scope>
    <source>
        <strain evidence="3 4">CGMCC1 15093</strain>
    </source>
</reference>
<dbReference type="Proteomes" id="UP000281192">
    <property type="component" value="Chromosome"/>
</dbReference>
<keyword evidence="1" id="KW-0812">Transmembrane</keyword>
<dbReference type="RefSeq" id="WP_101715729.1">
    <property type="nucleotide sequence ID" value="NZ_CP026100.1"/>
</dbReference>
<feature type="transmembrane region" description="Helical" evidence="1">
    <location>
        <begin position="50"/>
        <end position="68"/>
    </location>
</feature>
<dbReference type="AlphaFoldDB" id="A0A2N5CLF0"/>
<feature type="transmembrane region" description="Helical" evidence="1">
    <location>
        <begin position="25"/>
        <end position="43"/>
    </location>
</feature>